<organism evidence="1 2">
    <name type="scientific">Apibacter muscae</name>
    <dbReference type="NCBI Taxonomy" id="2509004"/>
    <lineage>
        <taxon>Bacteria</taxon>
        <taxon>Pseudomonadati</taxon>
        <taxon>Bacteroidota</taxon>
        <taxon>Flavobacteriia</taxon>
        <taxon>Flavobacteriales</taxon>
        <taxon>Weeksellaceae</taxon>
        <taxon>Apibacter</taxon>
    </lineage>
</organism>
<evidence type="ECO:0000313" key="1">
    <source>
        <dbReference type="EMBL" id="TWP26705.1"/>
    </source>
</evidence>
<dbReference type="InterPro" id="IPR041164">
    <property type="entry name" value="LDcluster4"/>
</dbReference>
<accession>A0A563D935</accession>
<name>A0A563D935_9FLAO</name>
<comment type="caution">
    <text evidence="1">The sequence shown here is derived from an EMBL/GenBank/DDBJ whole genome shotgun (WGS) entry which is preliminary data.</text>
</comment>
<evidence type="ECO:0000313" key="2">
    <source>
        <dbReference type="Proteomes" id="UP000319499"/>
    </source>
</evidence>
<dbReference type="AlphaFoldDB" id="A0A563D935"/>
<sequence length="382" mass="44257">MKATRFKTIINSKDKFIKYVEKRAKIEHAIIQNINFKDFKVNWSEFSIYNCIIVDCELSKEDLSYLFQQGVFVYPKFKKLPYQPIRKELYNWRELMEIEKTKAPKTKDEVIYQHFNQTRFNPPMDEALTQRLHDYSIDSCLRELLKFNDEGMTEKKAVGFMGGHSALRNSESYIKTATAAYLIAQEGYYVVTGGGPGIMEAANFGAYMSSYPQEDFMNALAFLQETGTNHKHPEYLLENYLQQALKVLQKYPNGSDNLAIPTWFYGHEPSNIFASHIAKYFSNSLREDILLSVCLYGVVYSPGSAGTTQEIFQEATQNHYGTYGYYSPMIFFSKKRYAEDTSLYSTLHQLAKGMRYKDLLFLTDEPEEVVQLIKTHPPVKKI</sequence>
<reference evidence="1 2" key="1">
    <citation type="submission" date="2019-02" db="EMBL/GenBank/DDBJ databases">
        <title>Apibacter muscae sp. nov.: a novel member of the house fly microbiota.</title>
        <authorList>
            <person name="Park R."/>
        </authorList>
    </citation>
    <scope>NUCLEOTIDE SEQUENCE [LARGE SCALE GENOMIC DNA]</scope>
    <source>
        <strain evidence="1 2">AL1</strain>
    </source>
</reference>
<dbReference type="Gene3D" id="3.40.50.450">
    <property type="match status" value="1"/>
</dbReference>
<keyword evidence="2" id="KW-1185">Reference proteome</keyword>
<gene>
    <name evidence="1" type="ORF">ETU09_09075</name>
</gene>
<dbReference type="InterPro" id="IPR052341">
    <property type="entry name" value="LOG_family_nucleotidases"/>
</dbReference>
<dbReference type="EMBL" id="SELH01000025">
    <property type="protein sequence ID" value="TWP26705.1"/>
    <property type="molecule type" value="Genomic_DNA"/>
</dbReference>
<dbReference type="PANTHER" id="PTHR43393:SF3">
    <property type="entry name" value="LYSINE DECARBOXYLASE-LIKE PROTEIN"/>
    <property type="match status" value="1"/>
</dbReference>
<proteinExistence type="predicted"/>
<dbReference type="GO" id="GO:0005829">
    <property type="term" value="C:cytosol"/>
    <property type="evidence" value="ECO:0007669"/>
    <property type="project" value="TreeGrafter"/>
</dbReference>
<dbReference type="Proteomes" id="UP000319499">
    <property type="component" value="Unassembled WGS sequence"/>
</dbReference>
<protein>
    <recommendedName>
        <fullName evidence="3">Rossmann fold nucleotide-binding protein</fullName>
    </recommendedName>
</protein>
<dbReference type="PANTHER" id="PTHR43393">
    <property type="entry name" value="CYTOKININ RIBOSIDE 5'-MONOPHOSPHATE PHOSPHORIBOHYDROLASE"/>
    <property type="match status" value="1"/>
</dbReference>
<dbReference type="SUPFAM" id="SSF102405">
    <property type="entry name" value="MCP/YpsA-like"/>
    <property type="match status" value="1"/>
</dbReference>
<dbReference type="Pfam" id="PF18306">
    <property type="entry name" value="LDcluster4"/>
    <property type="match status" value="1"/>
</dbReference>
<evidence type="ECO:0008006" key="3">
    <source>
        <dbReference type="Google" id="ProtNLM"/>
    </source>
</evidence>
<dbReference type="OrthoDB" id="9801098at2"/>
<dbReference type="RefSeq" id="WP_146293209.1">
    <property type="nucleotide sequence ID" value="NZ_SELH01000025.1"/>
</dbReference>